<keyword evidence="6" id="KW-0238">DNA-binding</keyword>
<dbReference type="Pfam" id="PF00271">
    <property type="entry name" value="Helicase_C"/>
    <property type="match status" value="1"/>
</dbReference>
<dbReference type="PROSITE" id="PS51194">
    <property type="entry name" value="HELICASE_CTER"/>
    <property type="match status" value="1"/>
</dbReference>
<dbReference type="Proteomes" id="UP000216311">
    <property type="component" value="Unassembled WGS sequence"/>
</dbReference>
<keyword evidence="11" id="KW-1185">Reference proteome</keyword>
<evidence type="ECO:0000259" key="8">
    <source>
        <dbReference type="PROSITE" id="PS51192"/>
    </source>
</evidence>
<name>A0A255GSC0_9ACTN</name>
<evidence type="ECO:0000256" key="5">
    <source>
        <dbReference type="ARBA" id="ARBA00022840"/>
    </source>
</evidence>
<dbReference type="SUPFAM" id="SSF50249">
    <property type="entry name" value="Nucleic acid-binding proteins"/>
    <property type="match status" value="1"/>
</dbReference>
<dbReference type="InterPro" id="IPR027417">
    <property type="entry name" value="P-loop_NTPase"/>
</dbReference>
<feature type="domain" description="Helicase C-terminal" evidence="9">
    <location>
        <begin position="526"/>
        <end position="690"/>
    </location>
</feature>
<keyword evidence="2" id="KW-0227">DNA damage</keyword>
<dbReference type="CDD" id="cd04488">
    <property type="entry name" value="RecG_wedge_OBF"/>
    <property type="match status" value="1"/>
</dbReference>
<dbReference type="Pfam" id="PF00270">
    <property type="entry name" value="DEAD"/>
    <property type="match status" value="1"/>
</dbReference>
<dbReference type="GO" id="GO:0003678">
    <property type="term" value="F:DNA helicase activity"/>
    <property type="evidence" value="ECO:0007669"/>
    <property type="project" value="TreeGrafter"/>
</dbReference>
<dbReference type="GO" id="GO:0016787">
    <property type="term" value="F:hydrolase activity"/>
    <property type="evidence" value="ECO:0007669"/>
    <property type="project" value="UniProtKB-KW"/>
</dbReference>
<dbReference type="AlphaFoldDB" id="A0A255GSC0"/>
<keyword evidence="7" id="KW-0234">DNA repair</keyword>
<evidence type="ECO:0000256" key="4">
    <source>
        <dbReference type="ARBA" id="ARBA00022806"/>
    </source>
</evidence>
<evidence type="ECO:0000256" key="1">
    <source>
        <dbReference type="ARBA" id="ARBA00022741"/>
    </source>
</evidence>
<dbReference type="SMART" id="SM00490">
    <property type="entry name" value="HELICc"/>
    <property type="match status" value="1"/>
</dbReference>
<evidence type="ECO:0000313" key="10">
    <source>
        <dbReference type="EMBL" id="OYO17303.1"/>
    </source>
</evidence>
<keyword evidence="4 10" id="KW-0347">Helicase</keyword>
<dbReference type="Gene3D" id="2.40.50.140">
    <property type="entry name" value="Nucleic acid-binding proteins"/>
    <property type="match status" value="1"/>
</dbReference>
<evidence type="ECO:0000256" key="3">
    <source>
        <dbReference type="ARBA" id="ARBA00022801"/>
    </source>
</evidence>
<dbReference type="OrthoDB" id="9804325at2"/>
<evidence type="ECO:0000259" key="9">
    <source>
        <dbReference type="PROSITE" id="PS51194"/>
    </source>
</evidence>
<keyword evidence="3" id="KW-0378">Hydrolase</keyword>
<dbReference type="PANTHER" id="PTHR47964">
    <property type="entry name" value="ATP-DEPENDENT DNA HELICASE HOMOLOG RECG, CHLOROPLASTIC"/>
    <property type="match status" value="1"/>
</dbReference>
<dbReference type="InterPro" id="IPR047112">
    <property type="entry name" value="RecG/Mfd"/>
</dbReference>
<dbReference type="Gene3D" id="3.40.50.300">
    <property type="entry name" value="P-loop containing nucleotide triphosphate hydrolases"/>
    <property type="match status" value="2"/>
</dbReference>
<dbReference type="GO" id="GO:0003677">
    <property type="term" value="F:DNA binding"/>
    <property type="evidence" value="ECO:0007669"/>
    <property type="project" value="UniProtKB-KW"/>
</dbReference>
<dbReference type="EMBL" id="NMVQ01000046">
    <property type="protein sequence ID" value="OYO17303.1"/>
    <property type="molecule type" value="Genomic_DNA"/>
</dbReference>
<reference evidence="10 11" key="1">
    <citation type="submission" date="2017-07" db="EMBL/GenBank/DDBJ databases">
        <title>Draft whole genome sequences of clinical Proprionibacteriaceae strains.</title>
        <authorList>
            <person name="Bernier A.-M."/>
            <person name="Bernard K."/>
            <person name="Domingo M.-C."/>
        </authorList>
    </citation>
    <scope>NUCLEOTIDE SEQUENCE [LARGE SCALE GENOMIC DNA]</scope>
    <source>
        <strain evidence="10 11">NML 130396</strain>
    </source>
</reference>
<dbReference type="RefSeq" id="WP_094365382.1">
    <property type="nucleotide sequence ID" value="NZ_NMVQ01000046.1"/>
</dbReference>
<gene>
    <name evidence="10" type="ORF">CGZ93_17235</name>
</gene>
<protein>
    <submittedName>
        <fullName evidence="10">ATP-dependent DNA helicase RecG</fullName>
    </submittedName>
</protein>
<evidence type="ECO:0000256" key="2">
    <source>
        <dbReference type="ARBA" id="ARBA00022763"/>
    </source>
</evidence>
<sequence>MWQTPAYRVQATRLETVLGDRTAKQFAQLKLHTVGELLRHVPRRYLRGAESTSLRDLRVGEDAAFISRVINKGVKGHQRALRLEVVVGDGTGTLRLTFFGRPHLIDFWDRTLDEGARGLFAGKIGVFNGQLQLTHPDFVILDDNGAIIGGAQRNQQMGELASRIGGLIGIYPATAKLPTWTVAQCVDLVREQSGALPEPLPAHIREAVDLVALARADRAVEHEPAADQKLPELADAVQFVHRPDDLEQAWLGRQRFLFDEAFAVQAAMAYRRAAARNQPGTPRPRRTDGLLAAFDAKLPFTLTAGQQEVSEEIFTGLAQTHPMQRLLQGEVGSGKTLVALRAMLTVVDNGGQAVLLAPTEVLAQQHHQTITRMLGSLAGDGGLLDAGLSTRVVLLSGSMTAARKKKALLQIASGEAGIVVGTHALLADRVQYADLGLVVVDEQHRFGVEQRAALNDRAEARPHVLVMTATPIPRTVAITVFGDLEVSTLTEIPAGRSEVVTQVVPEQQHPAWVQRAWQRITEEVAAGRQAFVVCPQISAGDKVDLMPVEPDAPPPRNVTDLYAELTGPGGPLAELRVAALHGQLPAEEKDQVMARFAAGELDVVVSTTVVEVGVDVPNASVMVICDADRFGISQLHQLRGRIGRGEHPSLCLLLTRTPGDSTAAERLRAVAATRDGFQLAEVDLAQRREGDVLGASQAGARSSLRLLRVLDHVTLLEQARAIAEECVARDPECTEPGVADAITQVEELAAAEWLERT</sequence>
<feature type="domain" description="Helicase ATP-binding" evidence="8">
    <location>
        <begin position="316"/>
        <end position="489"/>
    </location>
</feature>
<dbReference type="SUPFAM" id="SSF52540">
    <property type="entry name" value="P-loop containing nucleoside triphosphate hydrolases"/>
    <property type="match status" value="2"/>
</dbReference>
<proteinExistence type="predicted"/>
<dbReference type="InterPro" id="IPR014001">
    <property type="entry name" value="Helicase_ATP-bd"/>
</dbReference>
<dbReference type="InterPro" id="IPR001650">
    <property type="entry name" value="Helicase_C-like"/>
</dbReference>
<dbReference type="GO" id="GO:0005524">
    <property type="term" value="F:ATP binding"/>
    <property type="evidence" value="ECO:0007669"/>
    <property type="project" value="UniProtKB-KW"/>
</dbReference>
<dbReference type="GO" id="GO:0006281">
    <property type="term" value="P:DNA repair"/>
    <property type="evidence" value="ECO:0007669"/>
    <property type="project" value="UniProtKB-KW"/>
</dbReference>
<dbReference type="InterPro" id="IPR012340">
    <property type="entry name" value="NA-bd_OB-fold"/>
</dbReference>
<keyword evidence="5" id="KW-0067">ATP-binding</keyword>
<dbReference type="SMART" id="SM00487">
    <property type="entry name" value="DEXDc"/>
    <property type="match status" value="1"/>
</dbReference>
<dbReference type="InterPro" id="IPR011545">
    <property type="entry name" value="DEAD/DEAH_box_helicase_dom"/>
</dbReference>
<evidence type="ECO:0000256" key="6">
    <source>
        <dbReference type="ARBA" id="ARBA00023125"/>
    </source>
</evidence>
<evidence type="ECO:0000313" key="11">
    <source>
        <dbReference type="Proteomes" id="UP000216311"/>
    </source>
</evidence>
<dbReference type="PROSITE" id="PS51192">
    <property type="entry name" value="HELICASE_ATP_BIND_1"/>
    <property type="match status" value="1"/>
</dbReference>
<accession>A0A255GSC0</accession>
<dbReference type="PANTHER" id="PTHR47964:SF1">
    <property type="entry name" value="ATP-DEPENDENT DNA HELICASE HOMOLOG RECG, CHLOROPLASTIC"/>
    <property type="match status" value="1"/>
</dbReference>
<dbReference type="Pfam" id="PF19833">
    <property type="entry name" value="RecG_dom3_C"/>
    <property type="match status" value="1"/>
</dbReference>
<organism evidence="10 11">
    <name type="scientific">Enemella dayhoffiae</name>
    <dbReference type="NCBI Taxonomy" id="2016507"/>
    <lineage>
        <taxon>Bacteria</taxon>
        <taxon>Bacillati</taxon>
        <taxon>Actinomycetota</taxon>
        <taxon>Actinomycetes</taxon>
        <taxon>Propionibacteriales</taxon>
        <taxon>Propionibacteriaceae</taxon>
        <taxon>Enemella</taxon>
    </lineage>
</organism>
<evidence type="ECO:0000256" key="7">
    <source>
        <dbReference type="ARBA" id="ARBA00023204"/>
    </source>
</evidence>
<keyword evidence="1" id="KW-0547">Nucleotide-binding</keyword>
<comment type="caution">
    <text evidence="10">The sequence shown here is derived from an EMBL/GenBank/DDBJ whole genome shotgun (WGS) entry which is preliminary data.</text>
</comment>
<dbReference type="InterPro" id="IPR045562">
    <property type="entry name" value="RecG_dom3_C"/>
</dbReference>